<evidence type="ECO:0000313" key="3">
    <source>
        <dbReference type="Proteomes" id="UP000077926"/>
    </source>
</evidence>
<dbReference type="EMBL" id="CP017080">
    <property type="protein sequence ID" value="AOH53962.1"/>
    <property type="molecule type" value="Genomic_DNA"/>
</dbReference>
<dbReference type="STRING" id="264697.ABE28_006335"/>
<keyword evidence="3" id="KW-1185">Reference proteome</keyword>
<keyword evidence="1" id="KW-0472">Membrane</keyword>
<evidence type="ECO:0000256" key="1">
    <source>
        <dbReference type="SAM" id="Phobius"/>
    </source>
</evidence>
<keyword evidence="1" id="KW-0812">Transmembrane</keyword>
<organism evidence="2 3">
    <name type="scientific">Peribacillus muralis</name>
    <dbReference type="NCBI Taxonomy" id="264697"/>
    <lineage>
        <taxon>Bacteria</taxon>
        <taxon>Bacillati</taxon>
        <taxon>Bacillota</taxon>
        <taxon>Bacilli</taxon>
        <taxon>Bacillales</taxon>
        <taxon>Bacillaceae</taxon>
        <taxon>Peribacillus</taxon>
    </lineage>
</organism>
<dbReference type="Proteomes" id="UP000077926">
    <property type="component" value="Chromosome"/>
</dbReference>
<accession>A0A1B3XLA7</accession>
<evidence type="ECO:0008006" key="4">
    <source>
        <dbReference type="Google" id="ProtNLM"/>
    </source>
</evidence>
<evidence type="ECO:0000313" key="2">
    <source>
        <dbReference type="EMBL" id="AOH53962.1"/>
    </source>
</evidence>
<name>A0A1B3XLA7_9BACI</name>
<protein>
    <recommendedName>
        <fullName evidence="4">Peptidase M50 domain-containing protein</fullName>
    </recommendedName>
</protein>
<feature type="transmembrane region" description="Helical" evidence="1">
    <location>
        <begin position="21"/>
        <end position="40"/>
    </location>
</feature>
<proteinExistence type="predicted"/>
<keyword evidence="1" id="KW-1133">Transmembrane helix</keyword>
<dbReference type="AlphaFoldDB" id="A0A1B3XLA7"/>
<sequence length="75" mass="8463">MVKFWGDRVIFPRKLFALLKIAKVGSQISIFVSLGAYAYIHEMGHLFAARRIGIKTANAIFIPFVGALIILKEER</sequence>
<gene>
    <name evidence="2" type="ORF">ABE28_006335</name>
</gene>
<feature type="transmembrane region" description="Helical" evidence="1">
    <location>
        <begin position="52"/>
        <end position="71"/>
    </location>
</feature>
<dbReference type="KEGG" id="bmur:ABE28_006335"/>
<reference evidence="2 3" key="1">
    <citation type="submission" date="2016-08" db="EMBL/GenBank/DDBJ databases">
        <title>Complete genome sequence of Bacillus muralis G25-68, a strain with toxicity to nematodes.</title>
        <authorList>
            <person name="Zheng Z."/>
        </authorList>
    </citation>
    <scope>NUCLEOTIDE SEQUENCE [LARGE SCALE GENOMIC DNA]</scope>
    <source>
        <strain evidence="2 3">G25-68</strain>
    </source>
</reference>